<name>A0A2U3ENG3_PURLI</name>
<dbReference type="PANTHER" id="PTHR47782">
    <property type="entry name" value="ZN(II)2CYS6 TRANSCRIPTION FACTOR (EUROFUNG)-RELATED"/>
    <property type="match status" value="1"/>
</dbReference>
<dbReference type="Proteomes" id="UP000245956">
    <property type="component" value="Unassembled WGS sequence"/>
</dbReference>
<dbReference type="SMART" id="SM00906">
    <property type="entry name" value="Fungal_trans"/>
    <property type="match status" value="1"/>
</dbReference>
<keyword evidence="4" id="KW-0805">Transcription regulation</keyword>
<evidence type="ECO:0000256" key="5">
    <source>
        <dbReference type="ARBA" id="ARBA00023125"/>
    </source>
</evidence>
<dbReference type="GO" id="GO:0008270">
    <property type="term" value="F:zinc ion binding"/>
    <property type="evidence" value="ECO:0007669"/>
    <property type="project" value="InterPro"/>
</dbReference>
<keyword evidence="7" id="KW-0539">Nucleus</keyword>
<comment type="subcellular location">
    <subcellularLocation>
        <location evidence="1">Nucleus</location>
    </subcellularLocation>
</comment>
<accession>A0A2U3ENG3</accession>
<dbReference type="EMBL" id="JAWRVI010000079">
    <property type="protein sequence ID" value="KAK4078829.1"/>
    <property type="molecule type" value="Genomic_DNA"/>
</dbReference>
<dbReference type="Pfam" id="PF04082">
    <property type="entry name" value="Fungal_trans"/>
    <property type="match status" value="1"/>
</dbReference>
<evidence type="ECO:0000256" key="7">
    <source>
        <dbReference type="ARBA" id="ARBA00023242"/>
    </source>
</evidence>
<evidence type="ECO:0000256" key="3">
    <source>
        <dbReference type="ARBA" id="ARBA00022833"/>
    </source>
</evidence>
<dbReference type="CDD" id="cd12148">
    <property type="entry name" value="fungal_TF_MHR"/>
    <property type="match status" value="1"/>
</dbReference>
<reference evidence="9" key="3">
    <citation type="submission" date="2023-11" db="EMBL/GenBank/DDBJ databases">
        <authorList>
            <person name="Beijen E."/>
            <person name="Ohm R.A."/>
        </authorList>
    </citation>
    <scope>NUCLEOTIDE SEQUENCE</scope>
    <source>
        <strain evidence="9">CBS 150709</strain>
    </source>
</reference>
<keyword evidence="3" id="KW-0862">Zinc</keyword>
<comment type="caution">
    <text evidence="10">The sequence shown here is derived from an EMBL/GenBank/DDBJ whole genome shotgun (WGS) entry which is preliminary data.</text>
</comment>
<dbReference type="EMBL" id="LCWV01000001">
    <property type="protein sequence ID" value="PWI76047.1"/>
    <property type="molecule type" value="Genomic_DNA"/>
</dbReference>
<dbReference type="CDD" id="cd14653">
    <property type="entry name" value="ZIP_Gal4p-like"/>
    <property type="match status" value="1"/>
</dbReference>
<dbReference type="GO" id="GO:0000981">
    <property type="term" value="F:DNA-binding transcription factor activity, RNA polymerase II-specific"/>
    <property type="evidence" value="ECO:0007669"/>
    <property type="project" value="TreeGrafter"/>
</dbReference>
<dbReference type="GO" id="GO:0043565">
    <property type="term" value="F:sequence-specific DNA binding"/>
    <property type="evidence" value="ECO:0007669"/>
    <property type="project" value="TreeGrafter"/>
</dbReference>
<dbReference type="GO" id="GO:0005634">
    <property type="term" value="C:nucleus"/>
    <property type="evidence" value="ECO:0007669"/>
    <property type="project" value="UniProtKB-SubCell"/>
</dbReference>
<organism evidence="10 11">
    <name type="scientific">Purpureocillium lilacinum</name>
    <name type="common">Paecilomyces lilacinus</name>
    <dbReference type="NCBI Taxonomy" id="33203"/>
    <lineage>
        <taxon>Eukaryota</taxon>
        <taxon>Fungi</taxon>
        <taxon>Dikarya</taxon>
        <taxon>Ascomycota</taxon>
        <taxon>Pezizomycotina</taxon>
        <taxon>Sordariomycetes</taxon>
        <taxon>Hypocreomycetidae</taxon>
        <taxon>Hypocreales</taxon>
        <taxon>Ophiocordycipitaceae</taxon>
        <taxon>Purpureocillium</taxon>
    </lineage>
</organism>
<dbReference type="Proteomes" id="UP001287286">
    <property type="component" value="Unassembled WGS sequence"/>
</dbReference>
<dbReference type="PANTHER" id="PTHR47782:SF12">
    <property type="entry name" value="ZN(II)2CYS6 TRANSCRIPTION FACTOR (EUROFUNG)"/>
    <property type="match status" value="1"/>
</dbReference>
<evidence type="ECO:0000256" key="6">
    <source>
        <dbReference type="ARBA" id="ARBA00023163"/>
    </source>
</evidence>
<evidence type="ECO:0000256" key="4">
    <source>
        <dbReference type="ARBA" id="ARBA00023015"/>
    </source>
</evidence>
<sequence length="620" mass="69270">MMLTSPSSVMVRHQHAVVVNGRSLPRNYLETLEQRVVFLEDQLRATNTNATCDAELSPSCQLNAASDQGSSTIAEDDDLSSMIGTLSLNAAGSEPSYLGPSSTFAFSRFMKPSLQSALSSFHSNVAKPGTDGHGVVAPEPCALPDFHSAVKLSNAYFQNIHTQYPFLHEATFRKWEGALKDPQSMIHDLSYDAVPLYFLNMVYAVGALLLPHMGYSAEQLYASAMLYIDDLLCRDNLECIQAILCCGTYSLRSFKGISHWKLGGLALRQCINLGYHRSQRRLKSTANQFQQEMQKRSFWSAYVLECTAAVFLGRPLSLHLQEIDVEFPLDIEESFLTPDGTCGPPRSLPTEPPTLMTHAIHGFRIRSLFGSIQSALYSDCTLHDPQIRQDRGQQLLIELEKWRASTPPPMKPPPDGILSFFTTTDWNEVSYNYAILQIYRIQIADGRNPASDEMFLTCLNAAKNICHGFHRQYFGKPTTYTWSALHEMFLAGLTYIYCLWTSPAAREASRHDHVSRTCMDCTMFLVILAERWADAAPYRDIFEVLASRTMTMMADSQQGNSVAPVALVQGQDMYPEDLPLWMAGISDTGLSIGADWLLSELIDEFPTPEHFPLGEEGRVS</sequence>
<reference evidence="10" key="1">
    <citation type="submission" date="2015-05" db="EMBL/GenBank/DDBJ databases">
        <authorList>
            <person name="Wang D.B."/>
            <person name="Wang M."/>
        </authorList>
    </citation>
    <scope>NUCLEOTIDE SEQUENCE</scope>
    <source>
        <strain evidence="10">36-1</strain>
    </source>
</reference>
<keyword evidence="6" id="KW-0804">Transcription</keyword>
<protein>
    <submittedName>
        <fullName evidence="9">Transcriptional regulator family: Fungal Specific TF</fullName>
    </submittedName>
</protein>
<evidence type="ECO:0000313" key="12">
    <source>
        <dbReference type="Proteomes" id="UP001287286"/>
    </source>
</evidence>
<evidence type="ECO:0000313" key="9">
    <source>
        <dbReference type="EMBL" id="KAK4078829.1"/>
    </source>
</evidence>
<dbReference type="InterPro" id="IPR007219">
    <property type="entry name" value="XnlR_reg_dom"/>
</dbReference>
<evidence type="ECO:0000313" key="10">
    <source>
        <dbReference type="EMBL" id="PWI76047.1"/>
    </source>
</evidence>
<reference evidence="9 12" key="4">
    <citation type="journal article" date="2024" name="Microbiol. Resour. Announc.">
        <title>Genome annotations for the ascomycete fungi Trichoderma harzianum, Trichoderma aggressivum, and Purpureocillium lilacinum.</title>
        <authorList>
            <person name="Beijen E.P.W."/>
            <person name="Ohm R.A."/>
        </authorList>
    </citation>
    <scope>NUCLEOTIDE SEQUENCE [LARGE SCALE GENOMIC DNA]</scope>
    <source>
        <strain evidence="9 12">CBS 150709</strain>
    </source>
</reference>
<dbReference type="AlphaFoldDB" id="A0A2U3ENG3"/>
<reference evidence="10 11" key="2">
    <citation type="journal article" date="2016" name="Front. Microbiol.">
        <title>Genome and transcriptome sequences reveal the specific parasitism of the nematophagous Purpureocillium lilacinum 36-1.</title>
        <authorList>
            <person name="Xie J."/>
            <person name="Li S."/>
            <person name="Mo C."/>
            <person name="Xiao X."/>
            <person name="Peng D."/>
            <person name="Wang G."/>
            <person name="Xiao Y."/>
        </authorList>
    </citation>
    <scope>NUCLEOTIDE SEQUENCE [LARGE SCALE GENOMIC DNA]</scope>
    <source>
        <strain evidence="10 11">36-1</strain>
    </source>
</reference>
<keyword evidence="12" id="KW-1185">Reference proteome</keyword>
<proteinExistence type="predicted"/>
<keyword evidence="2" id="KW-0479">Metal-binding</keyword>
<dbReference type="GO" id="GO:0006351">
    <property type="term" value="P:DNA-templated transcription"/>
    <property type="evidence" value="ECO:0007669"/>
    <property type="project" value="InterPro"/>
</dbReference>
<evidence type="ECO:0000259" key="8">
    <source>
        <dbReference type="SMART" id="SM00906"/>
    </source>
</evidence>
<dbReference type="GO" id="GO:0045944">
    <property type="term" value="P:positive regulation of transcription by RNA polymerase II"/>
    <property type="evidence" value="ECO:0007669"/>
    <property type="project" value="TreeGrafter"/>
</dbReference>
<gene>
    <name evidence="10" type="ORF">PCL_03241</name>
    <name evidence="9" type="ORF">Purlil1_11837</name>
</gene>
<dbReference type="InterPro" id="IPR052202">
    <property type="entry name" value="Yeast_MetPath_Reg"/>
</dbReference>
<keyword evidence="5" id="KW-0238">DNA-binding</keyword>
<feature type="domain" description="Xylanolytic transcriptional activator regulatory" evidence="8">
    <location>
        <begin position="259"/>
        <end position="334"/>
    </location>
</feature>
<evidence type="ECO:0000256" key="1">
    <source>
        <dbReference type="ARBA" id="ARBA00004123"/>
    </source>
</evidence>
<evidence type="ECO:0000313" key="11">
    <source>
        <dbReference type="Proteomes" id="UP000245956"/>
    </source>
</evidence>
<evidence type="ECO:0000256" key="2">
    <source>
        <dbReference type="ARBA" id="ARBA00022723"/>
    </source>
</evidence>